<evidence type="ECO:0000256" key="1">
    <source>
        <dbReference type="SAM" id="Phobius"/>
    </source>
</evidence>
<dbReference type="Proteomes" id="UP000620262">
    <property type="component" value="Unassembled WGS sequence"/>
</dbReference>
<evidence type="ECO:0008006" key="4">
    <source>
        <dbReference type="Google" id="ProtNLM"/>
    </source>
</evidence>
<name>A0ABR9IXP5_RHIVS</name>
<keyword evidence="1" id="KW-0472">Membrane</keyword>
<dbReference type="EMBL" id="JADBEC010000002">
    <property type="protein sequence ID" value="MBE1507974.1"/>
    <property type="molecule type" value="Genomic_DNA"/>
</dbReference>
<sequence>MRFLIAVIVVASVFAGNVAFNDSTTFLGYPLFFVWNIFSVVLITCGMGLIFVLDPQNSRSTNPDV</sequence>
<evidence type="ECO:0000313" key="3">
    <source>
        <dbReference type="Proteomes" id="UP000620262"/>
    </source>
</evidence>
<proteinExistence type="predicted"/>
<organism evidence="2 3">
    <name type="scientific">Rhizobium viscosum</name>
    <name type="common">Arthrobacter viscosus</name>
    <dbReference type="NCBI Taxonomy" id="1673"/>
    <lineage>
        <taxon>Bacteria</taxon>
        <taxon>Pseudomonadati</taxon>
        <taxon>Pseudomonadota</taxon>
        <taxon>Alphaproteobacteria</taxon>
        <taxon>Hyphomicrobiales</taxon>
        <taxon>Rhizobiaceae</taxon>
        <taxon>Rhizobium/Agrobacterium group</taxon>
        <taxon>Rhizobium</taxon>
    </lineage>
</organism>
<comment type="caution">
    <text evidence="2">The sequence shown here is derived from an EMBL/GenBank/DDBJ whole genome shotgun (WGS) entry which is preliminary data.</text>
</comment>
<reference evidence="2 3" key="1">
    <citation type="submission" date="2020-10" db="EMBL/GenBank/DDBJ databases">
        <title>Sequencing the genomes of 1000 actinobacteria strains.</title>
        <authorList>
            <person name="Klenk H.-P."/>
        </authorList>
    </citation>
    <scope>NUCLEOTIDE SEQUENCE [LARGE SCALE GENOMIC DNA]</scope>
    <source>
        <strain evidence="2 3">DSM 7307</strain>
    </source>
</reference>
<keyword evidence="1" id="KW-0812">Transmembrane</keyword>
<accession>A0ABR9IXP5</accession>
<evidence type="ECO:0000313" key="2">
    <source>
        <dbReference type="EMBL" id="MBE1507974.1"/>
    </source>
</evidence>
<feature type="transmembrane region" description="Helical" evidence="1">
    <location>
        <begin position="31"/>
        <end position="53"/>
    </location>
</feature>
<gene>
    <name evidence="2" type="ORF">H4W29_005219</name>
</gene>
<keyword evidence="3" id="KW-1185">Reference proteome</keyword>
<protein>
    <recommendedName>
        <fullName evidence="4">DUF3311 domain-containing protein</fullName>
    </recommendedName>
</protein>
<keyword evidence="1" id="KW-1133">Transmembrane helix</keyword>